<keyword evidence="10" id="KW-1185">Reference proteome</keyword>
<comment type="caution">
    <text evidence="9">The sequence shown here is derived from an EMBL/GenBank/DDBJ whole genome shotgun (WGS) entry which is preliminary data.</text>
</comment>
<evidence type="ECO:0000256" key="2">
    <source>
        <dbReference type="ARBA" id="ARBA00022679"/>
    </source>
</evidence>
<feature type="domain" description="4'-phosphopantetheinyl transferase" evidence="8">
    <location>
        <begin position="8"/>
        <end position="119"/>
    </location>
</feature>
<protein>
    <recommendedName>
        <fullName evidence="8">4'-phosphopantetheinyl transferase domain-containing protein</fullName>
    </recommendedName>
</protein>
<dbReference type="GO" id="GO:0006633">
    <property type="term" value="P:fatty acid biosynthetic process"/>
    <property type="evidence" value="ECO:0007669"/>
    <property type="project" value="UniProtKB-KW"/>
</dbReference>
<accession>A0AAV9V3Q0</accession>
<dbReference type="GO" id="GO:0000287">
    <property type="term" value="F:magnesium ion binding"/>
    <property type="evidence" value="ECO:0007669"/>
    <property type="project" value="InterPro"/>
</dbReference>
<keyword evidence="5" id="KW-0460">Magnesium</keyword>
<evidence type="ECO:0000313" key="9">
    <source>
        <dbReference type="EMBL" id="KAK6353143.1"/>
    </source>
</evidence>
<sequence>MNNIFTHGIGVDLLHLPRIVSLLSRRPTQRFARRILTPLELAEFQQLPSATTMGPSTTPLSNPQIRFLASRWAAKEASYKASAALISTTREQWMSWKNFEITSGARGEPRLTIRGDDGTELGKGMVSISHDGEYVVAMAMVPHCF</sequence>
<evidence type="ECO:0000313" key="10">
    <source>
        <dbReference type="Proteomes" id="UP001375240"/>
    </source>
</evidence>
<keyword evidence="3" id="KW-0479">Metal-binding</keyword>
<dbReference type="HAMAP" id="MF_00101">
    <property type="entry name" value="AcpS"/>
    <property type="match status" value="1"/>
</dbReference>
<proteinExistence type="inferred from homology"/>
<dbReference type="SUPFAM" id="SSF56214">
    <property type="entry name" value="4'-phosphopantetheinyl transferase"/>
    <property type="match status" value="1"/>
</dbReference>
<keyword evidence="6" id="KW-0443">Lipid metabolism</keyword>
<evidence type="ECO:0000256" key="5">
    <source>
        <dbReference type="ARBA" id="ARBA00022842"/>
    </source>
</evidence>
<dbReference type="Gene3D" id="3.90.470.20">
    <property type="entry name" value="4'-phosphopantetheinyl transferase domain"/>
    <property type="match status" value="1"/>
</dbReference>
<keyword evidence="1" id="KW-0444">Lipid biosynthesis</keyword>
<name>A0AAV9V3Q0_9PEZI</name>
<reference evidence="9 10" key="1">
    <citation type="submission" date="2019-10" db="EMBL/GenBank/DDBJ databases">
        <authorList>
            <person name="Palmer J.M."/>
        </authorList>
    </citation>
    <scope>NUCLEOTIDE SEQUENCE [LARGE SCALE GENOMIC DNA]</scope>
    <source>
        <strain evidence="9 10">TWF696</strain>
    </source>
</reference>
<organism evidence="9 10">
    <name type="scientific">Orbilia brochopaga</name>
    <dbReference type="NCBI Taxonomy" id="3140254"/>
    <lineage>
        <taxon>Eukaryota</taxon>
        <taxon>Fungi</taxon>
        <taxon>Dikarya</taxon>
        <taxon>Ascomycota</taxon>
        <taxon>Pezizomycotina</taxon>
        <taxon>Orbiliomycetes</taxon>
        <taxon>Orbiliales</taxon>
        <taxon>Orbiliaceae</taxon>
        <taxon>Orbilia</taxon>
    </lineage>
</organism>
<dbReference type="InterPro" id="IPR004568">
    <property type="entry name" value="Ppantetheine-prot_Trfase_dom"/>
</dbReference>
<evidence type="ECO:0000259" key="8">
    <source>
        <dbReference type="Pfam" id="PF01648"/>
    </source>
</evidence>
<dbReference type="AlphaFoldDB" id="A0AAV9V3Q0"/>
<dbReference type="Proteomes" id="UP001375240">
    <property type="component" value="Unassembled WGS sequence"/>
</dbReference>
<keyword evidence="7" id="KW-0275">Fatty acid biosynthesis</keyword>
<evidence type="ECO:0000256" key="7">
    <source>
        <dbReference type="ARBA" id="ARBA00023160"/>
    </source>
</evidence>
<evidence type="ECO:0000256" key="6">
    <source>
        <dbReference type="ARBA" id="ARBA00023098"/>
    </source>
</evidence>
<dbReference type="EMBL" id="JAVHNQ010000003">
    <property type="protein sequence ID" value="KAK6353143.1"/>
    <property type="molecule type" value="Genomic_DNA"/>
</dbReference>
<dbReference type="NCBIfam" id="TIGR00556">
    <property type="entry name" value="pantethn_trn"/>
    <property type="match status" value="1"/>
</dbReference>
<keyword evidence="4" id="KW-0276">Fatty acid metabolism</keyword>
<dbReference type="InterPro" id="IPR002582">
    <property type="entry name" value="ACPS"/>
</dbReference>
<dbReference type="GO" id="GO:0008897">
    <property type="term" value="F:holo-[acyl-carrier-protein] synthase activity"/>
    <property type="evidence" value="ECO:0007669"/>
    <property type="project" value="InterPro"/>
</dbReference>
<dbReference type="InterPro" id="IPR008278">
    <property type="entry name" value="4-PPantetheinyl_Trfase_dom"/>
</dbReference>
<evidence type="ECO:0000256" key="1">
    <source>
        <dbReference type="ARBA" id="ARBA00022516"/>
    </source>
</evidence>
<evidence type="ECO:0000256" key="3">
    <source>
        <dbReference type="ARBA" id="ARBA00022723"/>
    </source>
</evidence>
<dbReference type="Pfam" id="PF01648">
    <property type="entry name" value="ACPS"/>
    <property type="match status" value="1"/>
</dbReference>
<gene>
    <name evidence="9" type="ORF">TWF696_005133</name>
</gene>
<keyword evidence="2" id="KW-0808">Transferase</keyword>
<evidence type="ECO:0000256" key="4">
    <source>
        <dbReference type="ARBA" id="ARBA00022832"/>
    </source>
</evidence>
<dbReference type="InterPro" id="IPR037143">
    <property type="entry name" value="4-PPantetheinyl_Trfase_dom_sf"/>
</dbReference>